<dbReference type="Proteomes" id="UP001596442">
    <property type="component" value="Unassembled WGS sequence"/>
</dbReference>
<accession>A0ABD5SCJ8</accession>
<gene>
    <name evidence="1" type="ORF">ACFQEU_10845</name>
</gene>
<evidence type="ECO:0000313" key="1">
    <source>
        <dbReference type="EMBL" id="MFC6753951.1"/>
    </source>
</evidence>
<name>A0ABD5SCJ8_9EURY</name>
<proteinExistence type="predicted"/>
<sequence length="52" mass="5922">MTVETVWEFDLLTEVRNRKPFHPNTGTLRVQTEEAITVSVQANVLRPALPDT</sequence>
<protein>
    <submittedName>
        <fullName evidence="1">Uncharacterized protein</fullName>
    </submittedName>
</protein>
<dbReference type="RefSeq" id="WP_379782007.1">
    <property type="nucleotide sequence ID" value="NZ_JBHSWW010000168.1"/>
</dbReference>
<dbReference type="EMBL" id="JBHSWW010000168">
    <property type="protein sequence ID" value="MFC6753951.1"/>
    <property type="molecule type" value="Genomic_DNA"/>
</dbReference>
<reference evidence="1 2" key="1">
    <citation type="journal article" date="2019" name="Int. J. Syst. Evol. Microbiol.">
        <title>The Global Catalogue of Microorganisms (GCM) 10K type strain sequencing project: providing services to taxonomists for standard genome sequencing and annotation.</title>
        <authorList>
            <consortium name="The Broad Institute Genomics Platform"/>
            <consortium name="The Broad Institute Genome Sequencing Center for Infectious Disease"/>
            <person name="Wu L."/>
            <person name="Ma J."/>
        </authorList>
    </citation>
    <scope>NUCLEOTIDE SEQUENCE [LARGE SCALE GENOMIC DNA]</scope>
    <source>
        <strain evidence="1 2">CGMCC 1.3239</strain>
    </source>
</reference>
<comment type="caution">
    <text evidence="1">The sequence shown here is derived from an EMBL/GenBank/DDBJ whole genome shotgun (WGS) entry which is preliminary data.</text>
</comment>
<organism evidence="1 2">
    <name type="scientific">Halorubrum tibetense</name>
    <dbReference type="NCBI Taxonomy" id="175631"/>
    <lineage>
        <taxon>Archaea</taxon>
        <taxon>Methanobacteriati</taxon>
        <taxon>Methanobacteriota</taxon>
        <taxon>Stenosarchaea group</taxon>
        <taxon>Halobacteria</taxon>
        <taxon>Halobacteriales</taxon>
        <taxon>Haloferacaceae</taxon>
        <taxon>Halorubrum</taxon>
    </lineage>
</organism>
<keyword evidence="2" id="KW-1185">Reference proteome</keyword>
<dbReference type="AlphaFoldDB" id="A0ABD5SCJ8"/>
<evidence type="ECO:0000313" key="2">
    <source>
        <dbReference type="Proteomes" id="UP001596442"/>
    </source>
</evidence>